<evidence type="ECO:0000313" key="8">
    <source>
        <dbReference type="EMBL" id="MBD2185518.1"/>
    </source>
</evidence>
<feature type="region of interest" description="Disordered" evidence="5">
    <location>
        <begin position="78"/>
        <end position="106"/>
    </location>
</feature>
<reference evidence="8" key="1">
    <citation type="journal article" date="2015" name="ISME J.">
        <title>Draft Genome Sequence of Streptomyces incarnatus NRRL8089, which Produces the Nucleoside Antibiotic Sinefungin.</title>
        <authorList>
            <person name="Oshima K."/>
            <person name="Hattori M."/>
            <person name="Shimizu H."/>
            <person name="Fukuda K."/>
            <person name="Nemoto M."/>
            <person name="Inagaki K."/>
            <person name="Tamura T."/>
        </authorList>
    </citation>
    <scope>NUCLEOTIDE SEQUENCE</scope>
    <source>
        <strain evidence="8">FACHB-1375</strain>
    </source>
</reference>
<dbReference type="Proteomes" id="UP000641646">
    <property type="component" value="Unassembled WGS sequence"/>
</dbReference>
<feature type="compositionally biased region" description="Polar residues" evidence="5">
    <location>
        <begin position="78"/>
        <end position="91"/>
    </location>
</feature>
<keyword evidence="4 6" id="KW-0472">Membrane</keyword>
<name>A0A926VKS5_9CYAN</name>
<comment type="subcellular location">
    <subcellularLocation>
        <location evidence="1">Endomembrane system</location>
        <topology evidence="1">Multi-pass membrane protein</topology>
    </subcellularLocation>
</comment>
<evidence type="ECO:0000256" key="5">
    <source>
        <dbReference type="SAM" id="MobiDB-lite"/>
    </source>
</evidence>
<evidence type="ECO:0000259" key="7">
    <source>
        <dbReference type="Pfam" id="PF06803"/>
    </source>
</evidence>
<evidence type="ECO:0000256" key="4">
    <source>
        <dbReference type="ARBA" id="ARBA00023136"/>
    </source>
</evidence>
<evidence type="ECO:0000313" key="9">
    <source>
        <dbReference type="Proteomes" id="UP000641646"/>
    </source>
</evidence>
<keyword evidence="3 6" id="KW-1133">Transmembrane helix</keyword>
<feature type="transmembrane region" description="Helical" evidence="6">
    <location>
        <begin position="21"/>
        <end position="37"/>
    </location>
</feature>
<dbReference type="InterPro" id="IPR010652">
    <property type="entry name" value="DUF1232"/>
</dbReference>
<organism evidence="8 9">
    <name type="scientific">Aerosakkonema funiforme FACHB-1375</name>
    <dbReference type="NCBI Taxonomy" id="2949571"/>
    <lineage>
        <taxon>Bacteria</taxon>
        <taxon>Bacillati</taxon>
        <taxon>Cyanobacteriota</taxon>
        <taxon>Cyanophyceae</taxon>
        <taxon>Oscillatoriophycideae</taxon>
        <taxon>Aerosakkonematales</taxon>
        <taxon>Aerosakkonemataceae</taxon>
        <taxon>Aerosakkonema</taxon>
    </lineage>
</organism>
<gene>
    <name evidence="8" type="ORF">H6G03_31360</name>
</gene>
<feature type="domain" description="DUF1232" evidence="7">
    <location>
        <begin position="22"/>
        <end position="58"/>
    </location>
</feature>
<dbReference type="AlphaFoldDB" id="A0A926VKS5"/>
<protein>
    <submittedName>
        <fullName evidence="8">DUF1232 domain-containing protein</fullName>
    </submittedName>
</protein>
<dbReference type="RefSeq" id="WP_190473907.1">
    <property type="nucleotide sequence ID" value="NZ_JACJPW010000126.1"/>
</dbReference>
<dbReference type="GO" id="GO:0012505">
    <property type="term" value="C:endomembrane system"/>
    <property type="evidence" value="ECO:0007669"/>
    <property type="project" value="UniProtKB-SubCell"/>
</dbReference>
<accession>A0A926VKS5</accession>
<dbReference type="Pfam" id="PF06803">
    <property type="entry name" value="DUF1232"/>
    <property type="match status" value="1"/>
</dbReference>
<evidence type="ECO:0000256" key="6">
    <source>
        <dbReference type="SAM" id="Phobius"/>
    </source>
</evidence>
<sequence length="106" mass="11979">MNFSIQSLYNWYRNTIRNPKYRWWLILGSLLYLFSPIDIAPDFIPVIGLIDDAAIMTLLVSEVSQLLIDHVKLRQSQNPANTSENNASAPSSVEDKVVDVEAVSVK</sequence>
<reference evidence="8" key="2">
    <citation type="submission" date="2020-08" db="EMBL/GenBank/DDBJ databases">
        <authorList>
            <person name="Chen M."/>
            <person name="Teng W."/>
            <person name="Zhao L."/>
            <person name="Hu C."/>
            <person name="Zhou Y."/>
            <person name="Han B."/>
            <person name="Song L."/>
            <person name="Shu W."/>
        </authorList>
    </citation>
    <scope>NUCLEOTIDE SEQUENCE</scope>
    <source>
        <strain evidence="8">FACHB-1375</strain>
    </source>
</reference>
<comment type="caution">
    <text evidence="8">The sequence shown here is derived from an EMBL/GenBank/DDBJ whole genome shotgun (WGS) entry which is preliminary data.</text>
</comment>
<keyword evidence="9" id="KW-1185">Reference proteome</keyword>
<evidence type="ECO:0000256" key="3">
    <source>
        <dbReference type="ARBA" id="ARBA00022989"/>
    </source>
</evidence>
<evidence type="ECO:0000256" key="1">
    <source>
        <dbReference type="ARBA" id="ARBA00004127"/>
    </source>
</evidence>
<dbReference type="EMBL" id="JACJPW010000126">
    <property type="protein sequence ID" value="MBD2185518.1"/>
    <property type="molecule type" value="Genomic_DNA"/>
</dbReference>
<proteinExistence type="predicted"/>
<evidence type="ECO:0000256" key="2">
    <source>
        <dbReference type="ARBA" id="ARBA00022692"/>
    </source>
</evidence>
<keyword evidence="2 6" id="KW-0812">Transmembrane</keyword>